<evidence type="ECO:0000313" key="2">
    <source>
        <dbReference type="EMBL" id="SEA43063.1"/>
    </source>
</evidence>
<feature type="transmembrane region" description="Helical" evidence="1">
    <location>
        <begin position="63"/>
        <end position="84"/>
    </location>
</feature>
<keyword evidence="1" id="KW-0812">Transmembrane</keyword>
<dbReference type="EMBL" id="FNQF01000005">
    <property type="protein sequence ID" value="SEA43063.1"/>
    <property type="molecule type" value="Genomic_DNA"/>
</dbReference>
<evidence type="ECO:0000256" key="1">
    <source>
        <dbReference type="SAM" id="Phobius"/>
    </source>
</evidence>
<keyword evidence="1" id="KW-0472">Membrane</keyword>
<feature type="transmembrane region" description="Helical" evidence="1">
    <location>
        <begin position="35"/>
        <end position="57"/>
    </location>
</feature>
<keyword evidence="1" id="KW-1133">Transmembrane helix</keyword>
<evidence type="ECO:0000313" key="3">
    <source>
        <dbReference type="Proteomes" id="UP000198820"/>
    </source>
</evidence>
<name>A0A1H4B4H5_9FLAO</name>
<organism evidence="2 3">
    <name type="scientific">Psychroflexus halocasei</name>
    <dbReference type="NCBI Taxonomy" id="908615"/>
    <lineage>
        <taxon>Bacteria</taxon>
        <taxon>Pseudomonadati</taxon>
        <taxon>Bacteroidota</taxon>
        <taxon>Flavobacteriia</taxon>
        <taxon>Flavobacteriales</taxon>
        <taxon>Flavobacteriaceae</taxon>
        <taxon>Psychroflexus</taxon>
    </lineage>
</organism>
<sequence>MKYLSHILSLIGILLFYFLGKTYKSKGLGDITSLFFYAGMIICFISLIISFLAPASFNILKKIFLGLMIGVLSLGIIVFAIILFDKFSSGKRVKERTAAIEEQKNQYAEIDVIKSFQLKKTIDSTNSNHQKTAIFQVETNDKSLIKKWNIQIFGFLKSEAHESILNLKVIESDVIPLKNSLEINTYLTENPLQLQRLKSSNKYEKPLEYIVLLTNPDEKYNELKFNEGFAYTSLSQKEVELKDSMLAYMQSKNYHLFHHLKLKLNENLYLKDLIE</sequence>
<proteinExistence type="predicted"/>
<reference evidence="2 3" key="1">
    <citation type="submission" date="2016-10" db="EMBL/GenBank/DDBJ databases">
        <authorList>
            <person name="de Groot N.N."/>
        </authorList>
    </citation>
    <scope>NUCLEOTIDE SEQUENCE [LARGE SCALE GENOMIC DNA]</scope>
    <source>
        <strain evidence="2 3">DSM 23581</strain>
    </source>
</reference>
<protein>
    <submittedName>
        <fullName evidence="2">Uncharacterized protein</fullName>
    </submittedName>
</protein>
<dbReference type="Proteomes" id="UP000198820">
    <property type="component" value="Unassembled WGS sequence"/>
</dbReference>
<dbReference type="RefSeq" id="WP_093244181.1">
    <property type="nucleotide sequence ID" value="NZ_FNQF01000005.1"/>
</dbReference>
<feature type="transmembrane region" description="Helical" evidence="1">
    <location>
        <begin position="6"/>
        <end position="23"/>
    </location>
</feature>
<gene>
    <name evidence="2" type="ORF">SAMN05421540_105260</name>
</gene>
<dbReference type="AlphaFoldDB" id="A0A1H4B4H5"/>
<accession>A0A1H4B4H5</accession>
<keyword evidence="3" id="KW-1185">Reference proteome</keyword>